<accession>A0A4Z2HMS2</accession>
<sequence>MQWTEQLDGRGREHGEDDKSSNAEVEKEKRVEGKDRGEGLGTDFYQLGCTEYQSHGGSVGVTAAGQGPRDPNEHKGNRTGARERERGERGEGGEQRPTIGRGGGRGKGNRQRTETATNTRTNSGFGFFNPAVWGFKHTLTGSRALQHCGSPLVSQVHIHHLLLLISDQRQMEFNPYKTKPATDDVPSSCISVTVTMSAPAKRPATRVTSAPVSVAAAILPKSARQHGTRPGGNGGWHGNRGSRRLEAPGVCPHINITMTHIDPPTARLLHHEDKVASIVTERERAGASVKNRMEQKKSPRGWESIAGRSAYGPHLGTMGMENDWLDELPDCER</sequence>
<reference evidence="2 3" key="1">
    <citation type="submission" date="2019-03" db="EMBL/GenBank/DDBJ databases">
        <title>First draft genome of Liparis tanakae, snailfish: a comprehensive survey of snailfish specific genes.</title>
        <authorList>
            <person name="Kim W."/>
            <person name="Song I."/>
            <person name="Jeong J.-H."/>
            <person name="Kim D."/>
            <person name="Kim S."/>
            <person name="Ryu S."/>
            <person name="Song J.Y."/>
            <person name="Lee S.K."/>
        </authorList>
    </citation>
    <scope>NUCLEOTIDE SEQUENCE [LARGE SCALE GENOMIC DNA]</scope>
    <source>
        <tissue evidence="2">Muscle</tissue>
    </source>
</reference>
<feature type="compositionally biased region" description="Acidic residues" evidence="1">
    <location>
        <begin position="323"/>
        <end position="333"/>
    </location>
</feature>
<dbReference type="EMBL" id="SRLO01000208">
    <property type="protein sequence ID" value="TNN67169.1"/>
    <property type="molecule type" value="Genomic_DNA"/>
</dbReference>
<feature type="compositionally biased region" description="Basic and acidic residues" evidence="1">
    <location>
        <begin position="7"/>
        <end position="38"/>
    </location>
</feature>
<evidence type="ECO:0000313" key="2">
    <source>
        <dbReference type="EMBL" id="TNN67169.1"/>
    </source>
</evidence>
<feature type="region of interest" description="Disordered" evidence="1">
    <location>
        <begin position="1"/>
        <end position="122"/>
    </location>
</feature>
<protein>
    <submittedName>
        <fullName evidence="2">Uncharacterized protein</fullName>
    </submittedName>
</protein>
<evidence type="ECO:0000256" key="1">
    <source>
        <dbReference type="SAM" id="MobiDB-lite"/>
    </source>
</evidence>
<proteinExistence type="predicted"/>
<evidence type="ECO:0000313" key="3">
    <source>
        <dbReference type="Proteomes" id="UP000314294"/>
    </source>
</evidence>
<feature type="region of interest" description="Disordered" evidence="1">
    <location>
        <begin position="223"/>
        <end position="246"/>
    </location>
</feature>
<gene>
    <name evidence="2" type="ORF">EYF80_022586</name>
</gene>
<feature type="compositionally biased region" description="Gly residues" evidence="1">
    <location>
        <begin position="229"/>
        <end position="238"/>
    </location>
</feature>
<keyword evidence="3" id="KW-1185">Reference proteome</keyword>
<feature type="compositionally biased region" description="Basic and acidic residues" evidence="1">
    <location>
        <begin position="283"/>
        <end position="297"/>
    </location>
</feature>
<feature type="region of interest" description="Disordered" evidence="1">
    <location>
        <begin position="283"/>
        <end position="333"/>
    </location>
</feature>
<comment type="caution">
    <text evidence="2">The sequence shown here is derived from an EMBL/GenBank/DDBJ whole genome shotgun (WGS) entry which is preliminary data.</text>
</comment>
<dbReference type="AlphaFoldDB" id="A0A4Z2HMS2"/>
<feature type="compositionally biased region" description="Basic and acidic residues" evidence="1">
    <location>
        <begin position="70"/>
        <end position="94"/>
    </location>
</feature>
<dbReference type="Proteomes" id="UP000314294">
    <property type="component" value="Unassembled WGS sequence"/>
</dbReference>
<organism evidence="2 3">
    <name type="scientific">Liparis tanakae</name>
    <name type="common">Tanaka's snailfish</name>
    <dbReference type="NCBI Taxonomy" id="230148"/>
    <lineage>
        <taxon>Eukaryota</taxon>
        <taxon>Metazoa</taxon>
        <taxon>Chordata</taxon>
        <taxon>Craniata</taxon>
        <taxon>Vertebrata</taxon>
        <taxon>Euteleostomi</taxon>
        <taxon>Actinopterygii</taxon>
        <taxon>Neopterygii</taxon>
        <taxon>Teleostei</taxon>
        <taxon>Neoteleostei</taxon>
        <taxon>Acanthomorphata</taxon>
        <taxon>Eupercaria</taxon>
        <taxon>Perciformes</taxon>
        <taxon>Cottioidei</taxon>
        <taxon>Cottales</taxon>
        <taxon>Liparidae</taxon>
        <taxon>Liparis</taxon>
    </lineage>
</organism>
<name>A0A4Z2HMS2_9TELE</name>